<dbReference type="GO" id="GO:0015074">
    <property type="term" value="P:DNA integration"/>
    <property type="evidence" value="ECO:0007669"/>
    <property type="project" value="UniProtKB-KW"/>
</dbReference>
<dbReference type="EMBL" id="BSFJ01000005">
    <property type="protein sequence ID" value="GLK71558.1"/>
    <property type="molecule type" value="Genomic_DNA"/>
</dbReference>
<dbReference type="GO" id="GO:0003677">
    <property type="term" value="F:DNA binding"/>
    <property type="evidence" value="ECO:0007669"/>
    <property type="project" value="InterPro"/>
</dbReference>
<comment type="caution">
    <text evidence="5">The sequence shown here is derived from an EMBL/GenBank/DDBJ whole genome shotgun (WGS) entry which is preliminary data.</text>
</comment>
<evidence type="ECO:0000256" key="2">
    <source>
        <dbReference type="ARBA" id="ARBA00022908"/>
    </source>
</evidence>
<keyword evidence="2" id="KW-0229">DNA integration</keyword>
<protein>
    <recommendedName>
        <fullName evidence="7">Tyr recombinase domain-containing protein</fullName>
    </recommendedName>
</protein>
<keyword evidence="6" id="KW-1185">Reference proteome</keyword>
<comment type="similarity">
    <text evidence="1">Belongs to the 'phage' integrase family.</text>
</comment>
<evidence type="ECO:0000256" key="3">
    <source>
        <dbReference type="ARBA" id="ARBA00023172"/>
    </source>
</evidence>
<reference evidence="5" key="1">
    <citation type="journal article" date="2014" name="Int. J. Syst. Evol. Microbiol.">
        <title>Complete genome sequence of Corynebacterium casei LMG S-19264T (=DSM 44701T), isolated from a smear-ripened cheese.</title>
        <authorList>
            <consortium name="US DOE Joint Genome Institute (JGI-PGF)"/>
            <person name="Walter F."/>
            <person name="Albersmeier A."/>
            <person name="Kalinowski J."/>
            <person name="Ruckert C."/>
        </authorList>
    </citation>
    <scope>NUCLEOTIDE SEQUENCE</scope>
    <source>
        <strain evidence="5">VKM B-2484</strain>
    </source>
</reference>
<keyword evidence="3" id="KW-0233">DNA recombination</keyword>
<dbReference type="InterPro" id="IPR050808">
    <property type="entry name" value="Phage_Integrase"/>
</dbReference>
<evidence type="ECO:0000256" key="4">
    <source>
        <dbReference type="SAM" id="MobiDB-lite"/>
    </source>
</evidence>
<name>A0A9W6J9J7_9HYPH</name>
<dbReference type="GO" id="GO:0006310">
    <property type="term" value="P:DNA recombination"/>
    <property type="evidence" value="ECO:0007669"/>
    <property type="project" value="UniProtKB-KW"/>
</dbReference>
<organism evidence="5 6">
    <name type="scientific">Ancylobacter dichloromethanicus</name>
    <dbReference type="NCBI Taxonomy" id="518825"/>
    <lineage>
        <taxon>Bacteria</taxon>
        <taxon>Pseudomonadati</taxon>
        <taxon>Pseudomonadota</taxon>
        <taxon>Alphaproteobacteria</taxon>
        <taxon>Hyphomicrobiales</taxon>
        <taxon>Xanthobacteraceae</taxon>
        <taxon>Ancylobacter</taxon>
    </lineage>
</organism>
<evidence type="ECO:0000313" key="6">
    <source>
        <dbReference type="Proteomes" id="UP001143370"/>
    </source>
</evidence>
<dbReference type="AlphaFoldDB" id="A0A9W6J9J7"/>
<evidence type="ECO:0000256" key="1">
    <source>
        <dbReference type="ARBA" id="ARBA00008857"/>
    </source>
</evidence>
<feature type="region of interest" description="Disordered" evidence="4">
    <location>
        <begin position="126"/>
        <end position="146"/>
    </location>
</feature>
<reference evidence="5" key="2">
    <citation type="submission" date="2023-01" db="EMBL/GenBank/DDBJ databases">
        <authorList>
            <person name="Sun Q."/>
            <person name="Evtushenko L."/>
        </authorList>
    </citation>
    <scope>NUCLEOTIDE SEQUENCE</scope>
    <source>
        <strain evidence="5">VKM B-2484</strain>
    </source>
</reference>
<dbReference type="PANTHER" id="PTHR30629">
    <property type="entry name" value="PROPHAGE INTEGRASE"/>
    <property type="match status" value="1"/>
</dbReference>
<feature type="region of interest" description="Disordered" evidence="4">
    <location>
        <begin position="18"/>
        <end position="40"/>
    </location>
</feature>
<proteinExistence type="inferred from homology"/>
<dbReference type="PANTHER" id="PTHR30629:SF2">
    <property type="entry name" value="PROPHAGE INTEGRASE INTS-RELATED"/>
    <property type="match status" value="1"/>
</dbReference>
<gene>
    <name evidence="5" type="ORF">GCM10017643_16730</name>
</gene>
<dbReference type="InterPro" id="IPR013762">
    <property type="entry name" value="Integrase-like_cat_sf"/>
</dbReference>
<dbReference type="InterPro" id="IPR011010">
    <property type="entry name" value="DNA_brk_join_enz"/>
</dbReference>
<dbReference type="Proteomes" id="UP001143370">
    <property type="component" value="Unassembled WGS sequence"/>
</dbReference>
<sequence length="146" mass="15836">MLITPHFAPQLFAPACRDRPLGNARGNGTRPSRSSPPGRAEARHHCAIIEPTAIGAPLRAGCDYQGNVLTAAGLKLVAFAVVRPGELRPMQWREIDVESAVRSIPPERTKMQRPHKVPMARQALAALDEVRPSPDQVIASSRPALE</sequence>
<evidence type="ECO:0000313" key="5">
    <source>
        <dbReference type="EMBL" id="GLK71558.1"/>
    </source>
</evidence>
<dbReference type="Gene3D" id="1.10.443.10">
    <property type="entry name" value="Intergrase catalytic core"/>
    <property type="match status" value="1"/>
</dbReference>
<accession>A0A9W6J9J7</accession>
<dbReference type="SUPFAM" id="SSF56349">
    <property type="entry name" value="DNA breaking-rejoining enzymes"/>
    <property type="match status" value="1"/>
</dbReference>
<evidence type="ECO:0008006" key="7">
    <source>
        <dbReference type="Google" id="ProtNLM"/>
    </source>
</evidence>